<feature type="transmembrane region" description="Helical" evidence="16">
    <location>
        <begin position="387"/>
        <end position="408"/>
    </location>
</feature>
<evidence type="ECO:0000256" key="15">
    <source>
        <dbReference type="RuleBase" id="RU000688"/>
    </source>
</evidence>
<dbReference type="AlphaFoldDB" id="A0A7K8JAE8"/>
<keyword evidence="4 15" id="KW-0812">Transmembrane</keyword>
<evidence type="ECO:0000259" key="17">
    <source>
        <dbReference type="PROSITE" id="PS50262"/>
    </source>
</evidence>
<evidence type="ECO:0000256" key="5">
    <source>
        <dbReference type="ARBA" id="ARBA00022989"/>
    </source>
</evidence>
<dbReference type="PANTHER" id="PTHR24248">
    <property type="entry name" value="ADRENERGIC RECEPTOR-RELATED G-PROTEIN COUPLED RECEPTOR"/>
    <property type="match status" value="1"/>
</dbReference>
<protein>
    <submittedName>
        <fullName evidence="18">DRD2 protein</fullName>
    </submittedName>
</protein>
<keyword evidence="5 16" id="KW-1133">Transmembrane helix</keyword>
<accession>A0A7K8JAE8</accession>
<dbReference type="EMBL" id="VWYX01001338">
    <property type="protein sequence ID" value="NXD99803.1"/>
    <property type="molecule type" value="Genomic_DNA"/>
</dbReference>
<dbReference type="GO" id="GO:0051481">
    <property type="term" value="P:negative regulation of cytosolic calcium ion concentration"/>
    <property type="evidence" value="ECO:0007669"/>
    <property type="project" value="TreeGrafter"/>
</dbReference>
<dbReference type="Proteomes" id="UP000541605">
    <property type="component" value="Unassembled WGS sequence"/>
</dbReference>
<dbReference type="InterPro" id="IPR000929">
    <property type="entry name" value="Dopamine_rcpt"/>
</dbReference>
<organism evidence="18 19">
    <name type="scientific">Chaetorhynchus papuensis</name>
    <name type="common">pygmy drongo</name>
    <dbReference type="NCBI Taxonomy" id="254446"/>
    <lineage>
        <taxon>Eukaryota</taxon>
        <taxon>Metazoa</taxon>
        <taxon>Chordata</taxon>
        <taxon>Craniata</taxon>
        <taxon>Vertebrata</taxon>
        <taxon>Euteleostomi</taxon>
        <taxon>Archelosauria</taxon>
        <taxon>Archosauria</taxon>
        <taxon>Dinosauria</taxon>
        <taxon>Saurischia</taxon>
        <taxon>Theropoda</taxon>
        <taxon>Coelurosauria</taxon>
        <taxon>Aves</taxon>
        <taxon>Neognathae</taxon>
        <taxon>Neoaves</taxon>
        <taxon>Telluraves</taxon>
        <taxon>Australaves</taxon>
        <taxon>Passeriformes</taxon>
        <taxon>Rhipiduridae</taxon>
        <taxon>Chaetorhynchus</taxon>
    </lineage>
</organism>
<dbReference type="PROSITE" id="PS50262">
    <property type="entry name" value="G_PROTEIN_RECEP_F1_2"/>
    <property type="match status" value="1"/>
</dbReference>
<dbReference type="Pfam" id="PF00001">
    <property type="entry name" value="7tm_1"/>
    <property type="match status" value="1"/>
</dbReference>
<dbReference type="PRINTS" id="PR00242">
    <property type="entry name" value="DOPAMINER"/>
</dbReference>
<dbReference type="FunFam" id="1.20.1070.10:FF:000086">
    <property type="entry name" value="Dopamine D2 receptor 2"/>
    <property type="match status" value="1"/>
</dbReference>
<evidence type="ECO:0000256" key="2">
    <source>
        <dbReference type="ARBA" id="ARBA00004653"/>
    </source>
</evidence>
<proteinExistence type="inferred from homology"/>
<feature type="transmembrane region" description="Helical" evidence="16">
    <location>
        <begin position="42"/>
        <end position="65"/>
    </location>
</feature>
<keyword evidence="10" id="KW-1015">Disulfide bond</keyword>
<reference evidence="18 19" key="1">
    <citation type="submission" date="2019-09" db="EMBL/GenBank/DDBJ databases">
        <title>Bird 10,000 Genomes (B10K) Project - Family phase.</title>
        <authorList>
            <person name="Zhang G."/>
        </authorList>
    </citation>
    <scope>NUCLEOTIDE SEQUENCE [LARGE SCALE GENOMIC DNA]</scope>
    <source>
        <strain evidence="18">B10K-CU-031-19</strain>
        <tissue evidence="18">Muscle</tissue>
    </source>
</reference>
<evidence type="ECO:0000256" key="1">
    <source>
        <dbReference type="ARBA" id="ARBA00004651"/>
    </source>
</evidence>
<dbReference type="GO" id="GO:0014059">
    <property type="term" value="P:regulation of dopamine secretion"/>
    <property type="evidence" value="ECO:0007669"/>
    <property type="project" value="TreeGrafter"/>
</dbReference>
<keyword evidence="7 15" id="KW-0297">G-protein coupled receptor</keyword>
<dbReference type="InterPro" id="IPR001922">
    <property type="entry name" value="Dopamine_D2_rcpt"/>
</dbReference>
<evidence type="ECO:0000256" key="7">
    <source>
        <dbReference type="ARBA" id="ARBA00023040"/>
    </source>
</evidence>
<evidence type="ECO:0000313" key="19">
    <source>
        <dbReference type="Proteomes" id="UP000541605"/>
    </source>
</evidence>
<keyword evidence="19" id="KW-1185">Reference proteome</keyword>
<evidence type="ECO:0000256" key="12">
    <source>
        <dbReference type="ARBA" id="ARBA00023180"/>
    </source>
</evidence>
<dbReference type="GO" id="GO:0060158">
    <property type="term" value="P:phospholipase C-activating dopamine receptor signaling pathway"/>
    <property type="evidence" value="ECO:0007669"/>
    <property type="project" value="TreeGrafter"/>
</dbReference>
<comment type="subcellular location">
    <subcellularLocation>
        <location evidence="1">Cell membrane</location>
        <topology evidence="1">Multi-pass membrane protein</topology>
    </subcellularLocation>
    <subcellularLocation>
        <location evidence="2">Golgi apparatus membrane</location>
        <topology evidence="2">Multi-pass membrane protein</topology>
    </subcellularLocation>
</comment>
<dbReference type="FunFam" id="1.20.1070.10:FF:000099">
    <property type="entry name" value="D(2) dopamine receptor"/>
    <property type="match status" value="1"/>
</dbReference>
<dbReference type="SUPFAM" id="SSF81321">
    <property type="entry name" value="Family A G protein-coupled receptor-like"/>
    <property type="match status" value="1"/>
</dbReference>
<dbReference type="GO" id="GO:0007195">
    <property type="term" value="P:adenylate cyclase-inhibiting dopamine receptor signaling pathway"/>
    <property type="evidence" value="ECO:0007669"/>
    <property type="project" value="InterPro"/>
</dbReference>
<keyword evidence="3" id="KW-1003">Cell membrane</keyword>
<dbReference type="GO" id="GO:0043266">
    <property type="term" value="P:regulation of potassium ion transport"/>
    <property type="evidence" value="ECO:0007669"/>
    <property type="project" value="TreeGrafter"/>
</dbReference>
<dbReference type="CDD" id="cd15309">
    <property type="entry name" value="7tmA_D2_dopamine_R"/>
    <property type="match status" value="1"/>
</dbReference>
<dbReference type="PANTHER" id="PTHR24248:SF87">
    <property type="entry name" value="D(2) DOPAMINE RECEPTOR"/>
    <property type="match status" value="1"/>
</dbReference>
<evidence type="ECO:0000256" key="6">
    <source>
        <dbReference type="ARBA" id="ARBA00023034"/>
    </source>
</evidence>
<evidence type="ECO:0000256" key="10">
    <source>
        <dbReference type="ARBA" id="ARBA00023157"/>
    </source>
</evidence>
<dbReference type="SMART" id="SM01381">
    <property type="entry name" value="7TM_GPCR_Srsx"/>
    <property type="match status" value="1"/>
</dbReference>
<keyword evidence="14" id="KW-0449">Lipoprotein</keyword>
<feature type="transmembrane region" description="Helical" evidence="16">
    <location>
        <begin position="198"/>
        <end position="225"/>
    </location>
</feature>
<evidence type="ECO:0000256" key="9">
    <source>
        <dbReference type="ARBA" id="ARBA00023139"/>
    </source>
</evidence>
<keyword evidence="11 15" id="KW-0675">Receptor</keyword>
<evidence type="ECO:0000256" key="14">
    <source>
        <dbReference type="ARBA" id="ARBA00023288"/>
    </source>
</evidence>
<keyword evidence="9" id="KW-0564">Palmitate</keyword>
<feature type="non-terminal residue" evidence="18">
    <location>
        <position position="1"/>
    </location>
</feature>
<dbReference type="PROSITE" id="PS00237">
    <property type="entry name" value="G_PROTEIN_RECEP_F1_1"/>
    <property type="match status" value="1"/>
</dbReference>
<comment type="similarity">
    <text evidence="15">Belongs to the G-protein coupled receptor 1 family.</text>
</comment>
<keyword evidence="12" id="KW-0325">Glycoprotein</keyword>
<evidence type="ECO:0000256" key="13">
    <source>
        <dbReference type="ARBA" id="ARBA00023224"/>
    </source>
</evidence>
<evidence type="ECO:0000256" key="16">
    <source>
        <dbReference type="SAM" id="Phobius"/>
    </source>
</evidence>
<dbReference type="PRINTS" id="PR00567">
    <property type="entry name" value="DOPAMINED2R"/>
</dbReference>
<evidence type="ECO:0000256" key="8">
    <source>
        <dbReference type="ARBA" id="ARBA00023136"/>
    </source>
</evidence>
<dbReference type="GO" id="GO:0051967">
    <property type="term" value="P:negative regulation of synaptic transmission, glutamatergic"/>
    <property type="evidence" value="ECO:0007669"/>
    <property type="project" value="TreeGrafter"/>
</dbReference>
<dbReference type="InterPro" id="IPR017452">
    <property type="entry name" value="GPCR_Rhodpsn_7TM"/>
</dbReference>
<gene>
    <name evidence="18" type="primary">Drd2</name>
    <name evidence="18" type="ORF">CHAPAP_R07017</name>
</gene>
<sequence length="456" mass="51414">VELAPGTRAPMDPLNLSWYDGDRNWSRALNASEAAQKPHYNYYAVLLTLLIFVIVFGNVLVCMAVSRERALQTTTNYLIVSLAVADLLVATLVMPWVVYLEVVGEWRFSRIHCDIFVTLDVMMCTASILNLCAISIDRYTAVAMPMLYNTRYSSKRRVTLMIAVVWVLSFAISCPLLFGLNNTGEGYEKECIIGNPAFVVYSSIVSFYVPFIVTLLVYVQIYIVLRRRRKRVSTKRSSHVLDSDTQAPLKDKCTHPEDVKLCTVIVKSNGSFQVNKRKVEAESHIEEMEMEMVSSTSPPEKTALKPTAPSNHQLIVPVASNRGNTSTLQAPLNSPGKVEKNGHAKESHHTAKVFEIHSLPNGKTRNLLKAVIRRKLSQQKEKKATQMLAIVLGVFIICWLPFFITHILNMHCDCNIPPAMYSAFTWLGYVNSAVNPIIYTTFNIEFRKAFMKILHC</sequence>
<feature type="non-terminal residue" evidence="18">
    <location>
        <position position="456"/>
    </location>
</feature>
<feature type="transmembrane region" description="Helical" evidence="16">
    <location>
        <begin position="158"/>
        <end position="178"/>
    </location>
</feature>
<evidence type="ECO:0000256" key="3">
    <source>
        <dbReference type="ARBA" id="ARBA00022475"/>
    </source>
</evidence>
<dbReference type="GO" id="GO:0000139">
    <property type="term" value="C:Golgi membrane"/>
    <property type="evidence" value="ECO:0007669"/>
    <property type="project" value="UniProtKB-SubCell"/>
</dbReference>
<feature type="domain" description="G-protein coupled receptors family 1 profile" evidence="17">
    <location>
        <begin position="57"/>
        <end position="439"/>
    </location>
</feature>
<keyword evidence="6" id="KW-0333">Golgi apparatus</keyword>
<dbReference type="Gene3D" id="1.20.1070.10">
    <property type="entry name" value="Rhodopsin 7-helix transmembrane proteins"/>
    <property type="match status" value="2"/>
</dbReference>
<dbReference type="PRINTS" id="PR00237">
    <property type="entry name" value="GPCRRHODOPSN"/>
</dbReference>
<dbReference type="GO" id="GO:0098978">
    <property type="term" value="C:glutamatergic synapse"/>
    <property type="evidence" value="ECO:0007669"/>
    <property type="project" value="TreeGrafter"/>
</dbReference>
<name>A0A7K8JAE8_9PASS</name>
<dbReference type="GO" id="GO:0042734">
    <property type="term" value="C:presynaptic membrane"/>
    <property type="evidence" value="ECO:0007669"/>
    <property type="project" value="TreeGrafter"/>
</dbReference>
<dbReference type="GO" id="GO:0004930">
    <property type="term" value="F:G protein-coupled receptor activity"/>
    <property type="evidence" value="ECO:0007669"/>
    <property type="project" value="UniProtKB-KW"/>
</dbReference>
<dbReference type="InterPro" id="IPR000276">
    <property type="entry name" value="GPCR_Rhodpsn"/>
</dbReference>
<feature type="transmembrane region" description="Helical" evidence="16">
    <location>
        <begin position="115"/>
        <end position="137"/>
    </location>
</feature>
<evidence type="ECO:0000256" key="11">
    <source>
        <dbReference type="ARBA" id="ARBA00023170"/>
    </source>
</evidence>
<evidence type="ECO:0000256" key="4">
    <source>
        <dbReference type="ARBA" id="ARBA00022692"/>
    </source>
</evidence>
<keyword evidence="13 15" id="KW-0807">Transducer</keyword>
<evidence type="ECO:0000313" key="18">
    <source>
        <dbReference type="EMBL" id="NXD99803.1"/>
    </source>
</evidence>
<comment type="caution">
    <text evidence="18">The sequence shown here is derived from an EMBL/GenBank/DDBJ whole genome shotgun (WGS) entry which is preliminary data.</text>
</comment>
<feature type="transmembrane region" description="Helical" evidence="16">
    <location>
        <begin position="77"/>
        <end position="99"/>
    </location>
</feature>
<feature type="transmembrane region" description="Helical" evidence="16">
    <location>
        <begin position="420"/>
        <end position="442"/>
    </location>
</feature>
<dbReference type="GO" id="GO:0001591">
    <property type="term" value="F:dopamine neurotransmitter receptor activity, coupled via Gi/Go"/>
    <property type="evidence" value="ECO:0007669"/>
    <property type="project" value="TreeGrafter"/>
</dbReference>
<keyword evidence="8 16" id="KW-0472">Membrane</keyword>